<organism evidence="1 2">
    <name type="scientific">Bacillus methanolicus PB1</name>
    <dbReference type="NCBI Taxonomy" id="997296"/>
    <lineage>
        <taxon>Bacteria</taxon>
        <taxon>Bacillati</taxon>
        <taxon>Bacillota</taxon>
        <taxon>Bacilli</taxon>
        <taxon>Bacillales</taxon>
        <taxon>Bacillaceae</taxon>
        <taxon>Bacillus</taxon>
    </lineage>
</organism>
<dbReference type="Proteomes" id="UP000010523">
    <property type="component" value="Unassembled WGS sequence"/>
</dbReference>
<dbReference type="InterPro" id="IPR024787">
    <property type="entry name" value="EcsC"/>
</dbReference>
<sequence>MLAMPEVNYISFNRSRRYVYFCEFQQKYRDYIDFVKMLQPVPGVGAVVGAFANYNLLDHLGEMAMNAYRLRLLKTPPAY</sequence>
<dbReference type="STRING" id="997296.PB1_03355"/>
<accession>I3E623</accession>
<protein>
    <submittedName>
        <fullName evidence="1">Uncharacterized protein</fullName>
    </submittedName>
</protein>
<keyword evidence="2" id="KW-1185">Reference proteome</keyword>
<dbReference type="PANTHER" id="PTHR41260">
    <property type="entry name" value="PROTEIN ECSC"/>
    <property type="match status" value="1"/>
</dbReference>
<dbReference type="EMBL" id="AFEU01000001">
    <property type="protein sequence ID" value="EIJ81944.1"/>
    <property type="molecule type" value="Genomic_DNA"/>
</dbReference>
<proteinExistence type="predicted"/>
<dbReference type="Pfam" id="PF12787">
    <property type="entry name" value="EcsC"/>
    <property type="match status" value="1"/>
</dbReference>
<comment type="caution">
    <text evidence="1">The sequence shown here is derived from an EMBL/GenBank/DDBJ whole genome shotgun (WGS) entry which is preliminary data.</text>
</comment>
<dbReference type="PANTHER" id="PTHR41260:SF1">
    <property type="entry name" value="PROTEIN ECSC"/>
    <property type="match status" value="1"/>
</dbReference>
<gene>
    <name evidence="1" type="ORF">PB1_03355</name>
</gene>
<reference evidence="1 2" key="1">
    <citation type="journal article" date="2012" name="Appl. Environ. Microbiol.">
        <title>Genome Sequence of Thermotolerant Bacillus methanolicus: Features and Regulation Related to Methylotrophy and Production of L-Lysine and L-Glutamate from Methanol.</title>
        <authorList>
            <person name="Heggeset T.M."/>
            <person name="Krog A."/>
            <person name="Balzer S."/>
            <person name="Wentzel A."/>
            <person name="Ellingsen T.E."/>
            <person name="Brautaset T."/>
        </authorList>
    </citation>
    <scope>NUCLEOTIDE SEQUENCE [LARGE SCALE GENOMIC DNA]</scope>
    <source>
        <strain evidence="1 2">PB1</strain>
    </source>
</reference>
<evidence type="ECO:0000313" key="1">
    <source>
        <dbReference type="EMBL" id="EIJ81944.1"/>
    </source>
</evidence>
<dbReference type="PATRIC" id="fig|997296.3.peg.736"/>
<dbReference type="AlphaFoldDB" id="I3E623"/>
<name>I3E623_BACMT</name>
<evidence type="ECO:0000313" key="2">
    <source>
        <dbReference type="Proteomes" id="UP000010523"/>
    </source>
</evidence>